<evidence type="ECO:0000259" key="12">
    <source>
        <dbReference type="PROSITE" id="PS51726"/>
    </source>
</evidence>
<accession>A0AA85J0J8</accession>
<feature type="compositionally biased region" description="Low complexity" evidence="10">
    <location>
        <begin position="1286"/>
        <end position="1296"/>
    </location>
</feature>
<feature type="compositionally biased region" description="Basic residues" evidence="10">
    <location>
        <begin position="662"/>
        <end position="679"/>
    </location>
</feature>
<evidence type="ECO:0000256" key="8">
    <source>
        <dbReference type="PIRSR" id="PIRSR602717-51"/>
    </source>
</evidence>
<name>A0AA85J0J8_TRIRE</name>
<feature type="compositionally biased region" description="Low complexity" evidence="10">
    <location>
        <begin position="1468"/>
        <end position="1481"/>
    </location>
</feature>
<dbReference type="Gene3D" id="1.10.10.10">
    <property type="entry name" value="Winged helix-like DNA-binding domain superfamily/Winged helix DNA-binding domain"/>
    <property type="match status" value="1"/>
</dbReference>
<proteinExistence type="inferred from homology"/>
<dbReference type="Pfam" id="PF17772">
    <property type="entry name" value="zf-MYST"/>
    <property type="match status" value="1"/>
</dbReference>
<feature type="region of interest" description="Disordered" evidence="10">
    <location>
        <begin position="27"/>
        <end position="115"/>
    </location>
</feature>
<keyword evidence="6" id="KW-0862">Zinc</keyword>
<feature type="region of interest" description="Disordered" evidence="10">
    <location>
        <begin position="453"/>
        <end position="515"/>
    </location>
</feature>
<keyword evidence="3" id="KW-0808">Transferase</keyword>
<evidence type="ECO:0000256" key="1">
    <source>
        <dbReference type="ARBA" id="ARBA00010107"/>
    </source>
</evidence>
<dbReference type="WBParaSite" id="TREG1_124790.1">
    <property type="protein sequence ID" value="TREG1_124790.1"/>
    <property type="gene ID" value="TREG1_124790"/>
</dbReference>
<feature type="domain" description="PHD-type" evidence="11">
    <location>
        <begin position="181"/>
        <end position="242"/>
    </location>
</feature>
<dbReference type="PANTHER" id="PTHR10615:SF217">
    <property type="entry name" value="HISTONE ACETYLTRANSFERASE"/>
    <property type="match status" value="1"/>
</dbReference>
<feature type="compositionally biased region" description="Basic and acidic residues" evidence="10">
    <location>
        <begin position="588"/>
        <end position="601"/>
    </location>
</feature>
<dbReference type="InterPro" id="IPR013083">
    <property type="entry name" value="Znf_RING/FYVE/PHD"/>
</dbReference>
<feature type="region of interest" description="Disordered" evidence="10">
    <location>
        <begin position="1809"/>
        <end position="1856"/>
    </location>
</feature>
<dbReference type="GO" id="GO:0003682">
    <property type="term" value="F:chromatin binding"/>
    <property type="evidence" value="ECO:0007669"/>
    <property type="project" value="TreeGrafter"/>
</dbReference>
<feature type="region of interest" description="Disordered" evidence="10">
    <location>
        <begin position="1526"/>
        <end position="1555"/>
    </location>
</feature>
<feature type="compositionally biased region" description="Low complexity" evidence="10">
    <location>
        <begin position="2180"/>
        <end position="2189"/>
    </location>
</feature>
<dbReference type="SMART" id="SM00249">
    <property type="entry name" value="PHD"/>
    <property type="match status" value="2"/>
</dbReference>
<feature type="region of interest" description="Disordered" evidence="10">
    <location>
        <begin position="2079"/>
        <end position="2104"/>
    </location>
</feature>
<evidence type="ECO:0000256" key="6">
    <source>
        <dbReference type="ARBA" id="ARBA00022833"/>
    </source>
</evidence>
<feature type="compositionally biased region" description="Low complexity" evidence="10">
    <location>
        <begin position="1384"/>
        <end position="1411"/>
    </location>
</feature>
<feature type="compositionally biased region" description="Acidic residues" evidence="10">
    <location>
        <begin position="700"/>
        <end position="738"/>
    </location>
</feature>
<feature type="compositionally biased region" description="Low complexity" evidence="10">
    <location>
        <begin position="1819"/>
        <end position="1841"/>
    </location>
</feature>
<dbReference type="Pfam" id="PF00628">
    <property type="entry name" value="PHD"/>
    <property type="match status" value="1"/>
</dbReference>
<dbReference type="PANTHER" id="PTHR10615">
    <property type="entry name" value="HISTONE ACETYLTRANSFERASE"/>
    <property type="match status" value="1"/>
</dbReference>
<feature type="region of interest" description="Disordered" evidence="10">
    <location>
        <begin position="313"/>
        <end position="359"/>
    </location>
</feature>
<evidence type="ECO:0000256" key="10">
    <source>
        <dbReference type="SAM" id="MobiDB-lite"/>
    </source>
</evidence>
<feature type="compositionally biased region" description="Polar residues" evidence="10">
    <location>
        <begin position="51"/>
        <end position="107"/>
    </location>
</feature>
<dbReference type="InterPro" id="IPR011011">
    <property type="entry name" value="Znf_FYVE_PHD"/>
</dbReference>
<dbReference type="InterPro" id="IPR016181">
    <property type="entry name" value="Acyl_CoA_acyltransferase"/>
</dbReference>
<feature type="compositionally biased region" description="Polar residues" evidence="10">
    <location>
        <begin position="28"/>
        <end position="42"/>
    </location>
</feature>
<reference evidence="13" key="1">
    <citation type="submission" date="2022-06" db="EMBL/GenBank/DDBJ databases">
        <authorList>
            <person name="Berger JAMES D."/>
            <person name="Berger JAMES D."/>
        </authorList>
    </citation>
    <scope>NUCLEOTIDE SEQUENCE [LARGE SCALE GENOMIC DNA]</scope>
</reference>
<protein>
    <recommendedName>
        <fullName evidence="2">histone acetyltransferase</fullName>
        <ecNumber evidence="2">2.3.1.48</ecNumber>
    </recommendedName>
</protein>
<feature type="region of interest" description="Disordered" evidence="10">
    <location>
        <begin position="1675"/>
        <end position="1758"/>
    </location>
</feature>
<feature type="compositionally biased region" description="Basic and acidic residues" evidence="10">
    <location>
        <begin position="463"/>
        <end position="473"/>
    </location>
</feature>
<feature type="compositionally biased region" description="Polar residues" evidence="10">
    <location>
        <begin position="765"/>
        <end position="776"/>
    </location>
</feature>
<reference evidence="14" key="2">
    <citation type="submission" date="2023-11" db="UniProtKB">
        <authorList>
            <consortium name="WormBaseParasite"/>
        </authorList>
    </citation>
    <scope>IDENTIFICATION</scope>
</reference>
<dbReference type="Gene3D" id="3.30.40.10">
    <property type="entry name" value="Zinc/RING finger domain, C3HC4 (zinc finger)"/>
    <property type="match status" value="1"/>
</dbReference>
<feature type="compositionally biased region" description="Polar residues" evidence="10">
    <location>
        <begin position="1241"/>
        <end position="1258"/>
    </location>
</feature>
<feature type="region of interest" description="Disordered" evidence="10">
    <location>
        <begin position="2168"/>
        <end position="2192"/>
    </location>
</feature>
<feature type="region of interest" description="Disordered" evidence="10">
    <location>
        <begin position="1384"/>
        <end position="1512"/>
    </location>
</feature>
<dbReference type="SUPFAM" id="SSF55729">
    <property type="entry name" value="Acyl-CoA N-acyltransferases (Nat)"/>
    <property type="match status" value="1"/>
</dbReference>
<evidence type="ECO:0000256" key="3">
    <source>
        <dbReference type="ARBA" id="ARBA00022679"/>
    </source>
</evidence>
<feature type="region of interest" description="Disordered" evidence="10">
    <location>
        <begin position="2638"/>
        <end position="2664"/>
    </location>
</feature>
<keyword evidence="4" id="KW-0479">Metal-binding</keyword>
<feature type="region of interest" description="Disordered" evidence="10">
    <location>
        <begin position="2890"/>
        <end position="2930"/>
    </location>
</feature>
<evidence type="ECO:0000256" key="2">
    <source>
        <dbReference type="ARBA" id="ARBA00013184"/>
    </source>
</evidence>
<dbReference type="GO" id="GO:0005634">
    <property type="term" value="C:nucleus"/>
    <property type="evidence" value="ECO:0007669"/>
    <property type="project" value="TreeGrafter"/>
</dbReference>
<feature type="region of interest" description="Disordered" evidence="10">
    <location>
        <begin position="1205"/>
        <end position="1298"/>
    </location>
</feature>
<keyword evidence="5 9" id="KW-0863">Zinc-finger</keyword>
<evidence type="ECO:0000256" key="7">
    <source>
        <dbReference type="ARBA" id="ARBA00022990"/>
    </source>
</evidence>
<dbReference type="GO" id="GO:0006357">
    <property type="term" value="P:regulation of transcription by RNA polymerase II"/>
    <property type="evidence" value="ECO:0007669"/>
    <property type="project" value="TreeGrafter"/>
</dbReference>
<dbReference type="FunFam" id="3.30.60.60:FF:000001">
    <property type="entry name" value="Histone acetyltransferase"/>
    <property type="match status" value="1"/>
</dbReference>
<dbReference type="Gene3D" id="3.40.630.30">
    <property type="match status" value="1"/>
</dbReference>
<dbReference type="InterPro" id="IPR001965">
    <property type="entry name" value="Znf_PHD"/>
</dbReference>
<dbReference type="InterPro" id="IPR019787">
    <property type="entry name" value="Znf_PHD-finger"/>
</dbReference>
<dbReference type="GO" id="GO:0010484">
    <property type="term" value="F:histone H3 acetyltransferase activity"/>
    <property type="evidence" value="ECO:0007669"/>
    <property type="project" value="TreeGrafter"/>
</dbReference>
<dbReference type="GO" id="GO:0003712">
    <property type="term" value="F:transcription coregulator activity"/>
    <property type="evidence" value="ECO:0007669"/>
    <property type="project" value="TreeGrafter"/>
</dbReference>
<evidence type="ECO:0000313" key="13">
    <source>
        <dbReference type="Proteomes" id="UP000050795"/>
    </source>
</evidence>
<feature type="domain" description="MYST-type HAT" evidence="12">
    <location>
        <begin position="875"/>
        <end position="1196"/>
    </location>
</feature>
<feature type="domain" description="PHD-type" evidence="11">
    <location>
        <begin position="124"/>
        <end position="184"/>
    </location>
</feature>
<feature type="region of interest" description="Disordered" evidence="10">
    <location>
        <begin position="588"/>
        <end position="683"/>
    </location>
</feature>
<organism evidence="13 14">
    <name type="scientific">Trichobilharzia regenti</name>
    <name type="common">Nasal bird schistosome</name>
    <dbReference type="NCBI Taxonomy" id="157069"/>
    <lineage>
        <taxon>Eukaryota</taxon>
        <taxon>Metazoa</taxon>
        <taxon>Spiralia</taxon>
        <taxon>Lophotrochozoa</taxon>
        <taxon>Platyhelminthes</taxon>
        <taxon>Trematoda</taxon>
        <taxon>Digenea</taxon>
        <taxon>Strigeidida</taxon>
        <taxon>Schistosomatoidea</taxon>
        <taxon>Schistosomatidae</taxon>
        <taxon>Trichobilharzia</taxon>
    </lineage>
</organism>
<comment type="similarity">
    <text evidence="1">Belongs to the MYST (SAS/MOZ) family.</text>
</comment>
<feature type="compositionally biased region" description="Low complexity" evidence="10">
    <location>
        <begin position="2918"/>
        <end position="2930"/>
    </location>
</feature>
<dbReference type="GO" id="GO:0008270">
    <property type="term" value="F:zinc ion binding"/>
    <property type="evidence" value="ECO:0007669"/>
    <property type="project" value="UniProtKB-KW"/>
</dbReference>
<evidence type="ECO:0000256" key="5">
    <source>
        <dbReference type="ARBA" id="ARBA00022771"/>
    </source>
</evidence>
<dbReference type="EC" id="2.3.1.48" evidence="2"/>
<feature type="compositionally biased region" description="Polar residues" evidence="10">
    <location>
        <begin position="602"/>
        <end position="611"/>
    </location>
</feature>
<feature type="compositionally biased region" description="Low complexity" evidence="10">
    <location>
        <begin position="349"/>
        <end position="359"/>
    </location>
</feature>
<dbReference type="Proteomes" id="UP000050795">
    <property type="component" value="Unassembled WGS sequence"/>
</dbReference>
<feature type="region of interest" description="Disordered" evidence="10">
    <location>
        <begin position="853"/>
        <end position="880"/>
    </location>
</feature>
<dbReference type="PROSITE" id="PS50016">
    <property type="entry name" value="ZF_PHD_2"/>
    <property type="match status" value="2"/>
</dbReference>
<sequence>MNTRRRSCFSPQSPEVNYTYLEPVKLTPTESVSPPFSAQNLRSVKHENEYFQKSTQYDINSPVSTSPTDYPSVSKHSGQRSLRQRTASGTPSEPSHTAETKQSTSSTRPRGLLNRRLRRPSKVIPICGLCLGTAELNNKTQVPEDMIACWECGQSGHPTCLKMPPDLVARISQLRWLCVDCKRCCLCQPNADSQNSTGDKEDTQSDLLLCDVCDRGFHLKCAEPDMSEPPEGMWTCPICSQSDNNSCMDLDPRLRSIQICDQLTQHEIDWMKKAANVSGAYLIAPLSFSFQQSPEPVKHSNDAVGDMLQTVKPTSPALSKSEPPPRPLSPSPYSSPGKCQAVSNDDGDNGNNNGTTTITATTSTTVGKSAKRLIQKSLTDWTVNCKSTRKSTHSISESVVPADENSTSQISTENKVKKNISPLAVRRVSRTRRSSMCASLAWRGLLRSCDRPKSASVQSIEMDIEKHGSRHEERDEDEQEEKDGDDEEDDDDDDKTDILTEENISSRRNKTTTTTAAAKSYYKSVKTETKNKRYFKRALSPRSFASFIHRKAKESTSLLQLTDQLSPSHSTRSTTSLGFVNRELLHTTTEKSNQKQGKHDISNQTTTTTGMLRSPRLKTRQSLLKRPLQKRLTAGSHDQPIRQLREYTTGRSISQFSSNHRSIGRGRGRGRGGRRHISKYQKSYYYRNRKKSFKRRIVSDDEDEDESDNDDGDEDDVDGREYEADADDGDSDDDDESNETVAAAAQTGRMVGGGGLLRSSRLTSKSAKNVTTPSGDNNTENLSTSNNNNYYFDSENDEAPEMSVISDENRALFNLIQADVQACLPQPLESSLALPPANNPKLLAVMDNSALNLSGSNDHRSNSKQHQQQQLEKPEDPRYPPQIQFGRYIITTWYSAPYPSEYARLTLLYICEFCLKYIKTRNVYLRHIEKCPYSFPPGNEIYRCKNISVFEVDGYTSRLYCQQLCLLAKLFLDHKTLYYDVEPFLFYVVTVHNGEEEENDYKADDNKNNKDDASSATGGRGSKTTNRRCFHLVGYFSKEKRSAQKYNLSCILVLPPYQKQAYGRFLIDFSFLLSRIEGQPGSPEKPLSQLGNCKLAGKSNLPNGGGRDTDCLSNSFGSIGFRDFVITIHEISSTTGIDPHDVASTIQQLATTITLNSEGRPLICFDLTYLLQLQEKYEKRSVNWIPIDEECLRWSPLIHPQEFDVSGDSTGGGCDNSDNAQTTTHDNLSTSPTVLKRSQHLRSPQPRTSHTDDASVSVNNNHHHHHLQQNDNSTASEIPRKRSLRSSSGTSGNSNNAFQSISIVNSDNSNHCNNTYNSEGGIIDTTYRRRLRSPASSTHSSFLNSNEYLSPGTGSDFVFANQRTLLNSRRQTDSVVSITTNTTTTVNNTHSSNAATTTTTTNFNFTNSSSNGMNKNKRVSNNNNNTSRKKDSKLKPYPSPCRKRSFCSDGPRPPDPPSSPEGGGGRFASSSSNTANNTIATRTRRFSYNAAPPQRSCTTRSSSGGGGTTKQNGLFSIFMNSCGDDFSDEMSTSSSSSSSETTEATTSTTTTTTTTYARHINSLRNMLTPPYYTEAMMTSSVDRQHFMLESECLEISPLRPSFSSSPTILPIKDDEEEDENSGSCQQNEMLNRHNQKQSVITDGGGDRISLNASSIHTPSPPMLSLADGISTVVDTEMPSSLNDHDNNNNNSFSSLSKSRNSLASETNNIPPPSLSFYDSGPTVNHQSKSTSPSHDSSTSHQSSPSQSTSSSATTKAVDTSLTRNNKLLQHCTAKRLFNDSEYCISQDVKSHLKVPLYIDTTNLNDYEDDTDSELMSSQSRQSVAASITSSSSASSSSSSSSCTKKHQQHYRQQRHGGNFFIQEKSYNFTKTVCSDDTVTHSSLVGTYHKYHFHRENNPRSSSYRSWPSSPVQLSAATAACKSAPARFVFSNQSNSFDNSTSFTSSLSSSPPLLCRAVNHHCTPITAPSLIPFNTPDRSSSNKTDAVDFHQPVISRQQHSPSPPPPPLLLTNHDMKSEAVSPVFNSSTSAAALSMHWSRHTDNRPPRLLPLKLCETKCSNQTAEPSSRVPVSAFPSFTASSSRIDISDDNNNNNEDDDNESDQSTVVTLPMTGGETLQNTVNMESSIQQHCIIDGQGENSINNDDLTMTDTDGLTTLIASEEDFVNHSSKLSSFNDDDDNNNNSCFSQQSSDDDQTVAMCLSNSLSPPYLEDSQNNNYYTIKSPNGKKLNHTDGGVGVGDDAELMTYFNQDLESSLYRLGDDGDDPGDYDHGLRTRHASEPTRKKLSVADVVYSPLDACRRCHSHPALKFNLKSILSESESDVSIIKIDNQYYDNEWSLTSPPVHQDTSLKDLSSNDCLAKMLINSPLSSVDTVVITANESVVKSDEVDKYSPIEFLPVPSFTNNPSNGTIDDEEHTTELNDNASCTLKLPTSLPSSPAFSPSSNHDAEALKSSSCIDFSVTVNYQHTPKTSEPIDTYTPNDATTILNAPPSDATTTTITVESPFNPTPVVVDKASNIISFPAEEIDFISDPIVHTPVASSSIHCPTYSNHLSSLSSLSSSIPEGGSIPSSTFHTNTVTTTVEYNSLPDQHISPSCYYPPRSHEYLSEYTSPQNESLPILIRDQKPDFSATELTHNHHSVLDNRIDNNNSNGNYSNPNHHSNNNNTTIDTKSILITKEFFNTPLSSQEDKTLICDTEDILSESSNFVSPDTDQLICGSAHSYSSSVLSNIFDQSDCVVVPPQLLPLPPPITTNSCTNCSSVGENNNNTHYNPPMNTLHDMNLFSQRSTEHLHSLPLINPEVFSATTTTAASCGPCTPGDGNISGAGGDDGNTVVPLSPQLEQTVQQTRGLEKFSLASDICQQQASIVYDMMKSQPLSVITTTCNANSVSSLVTRTKSKRGGGGAGRKTSKTTRGKQSRTRSSVLPASSSSLSMPPAWLLDCNNHPMELSSQPRRISCQVVPMSGSTYNISYDHYNHSNDTTTNNNNNSNMCNSIGGGGFPSGTTLFEQSMMMMMNNNNNNNNSMLSNPFSCDPCSSVGSHQQLPTTSYCCSLTSIGSNAGAGAGPYNVNMNHLRAYHNVCSTNYANINEIHGIDNSSTSGRSSVPCPMTSPVRISSCGSSSSNLDSQYCNMPMMATR</sequence>
<feature type="region of interest" description="Disordered" evidence="10">
    <location>
        <begin position="1599"/>
        <end position="1663"/>
    </location>
</feature>
<dbReference type="InterPro" id="IPR036388">
    <property type="entry name" value="WH-like_DNA-bd_sf"/>
</dbReference>
<feature type="compositionally biased region" description="Low complexity" evidence="10">
    <location>
        <begin position="2646"/>
        <end position="2664"/>
    </location>
</feature>
<evidence type="ECO:0000256" key="4">
    <source>
        <dbReference type="ARBA" id="ARBA00022723"/>
    </source>
</evidence>
<feature type="compositionally biased region" description="Low complexity" evidence="10">
    <location>
        <begin position="1727"/>
        <end position="1758"/>
    </location>
</feature>
<feature type="compositionally biased region" description="Basic residues" evidence="10">
    <location>
        <begin position="1843"/>
        <end position="1854"/>
    </location>
</feature>
<feature type="region of interest" description="Disordered" evidence="10">
    <location>
        <begin position="696"/>
        <end position="789"/>
    </location>
</feature>
<dbReference type="PROSITE" id="PS51726">
    <property type="entry name" value="MYST_HAT"/>
    <property type="match status" value="1"/>
</dbReference>
<dbReference type="Pfam" id="PF01853">
    <property type="entry name" value="MOZ_SAS"/>
    <property type="match status" value="2"/>
</dbReference>
<dbReference type="Gene3D" id="3.30.60.60">
    <property type="entry name" value="N-acetyl transferase-like"/>
    <property type="match status" value="1"/>
</dbReference>
<feature type="compositionally biased region" description="Basic residues" evidence="10">
    <location>
        <begin position="2906"/>
        <end position="2917"/>
    </location>
</feature>
<dbReference type="SUPFAM" id="SSF57903">
    <property type="entry name" value="FYVE/PHD zinc finger"/>
    <property type="match status" value="1"/>
</dbReference>
<feature type="compositionally biased region" description="Acidic residues" evidence="10">
    <location>
        <begin position="474"/>
        <end position="495"/>
    </location>
</feature>
<feature type="compositionally biased region" description="Polar residues" evidence="10">
    <location>
        <begin position="1216"/>
        <end position="1233"/>
    </location>
</feature>
<feature type="compositionally biased region" description="Low complexity" evidence="10">
    <location>
        <begin position="1531"/>
        <end position="1555"/>
    </location>
</feature>
<feature type="compositionally biased region" description="Low complexity" evidence="10">
    <location>
        <begin position="1687"/>
        <end position="1704"/>
    </location>
</feature>
<feature type="compositionally biased region" description="Low complexity" evidence="10">
    <location>
        <begin position="2079"/>
        <end position="2092"/>
    </location>
</feature>
<feature type="compositionally biased region" description="Basic and acidic residues" evidence="10">
    <location>
        <begin position="1000"/>
        <end position="1013"/>
    </location>
</feature>
<evidence type="ECO:0000259" key="11">
    <source>
        <dbReference type="PROSITE" id="PS50016"/>
    </source>
</evidence>
<dbReference type="InterPro" id="IPR002717">
    <property type="entry name" value="HAT_MYST-type"/>
</dbReference>
<evidence type="ECO:0000256" key="9">
    <source>
        <dbReference type="PROSITE-ProRule" id="PRU00146"/>
    </source>
</evidence>
<dbReference type="InterPro" id="IPR050603">
    <property type="entry name" value="MYST_HAT"/>
</dbReference>
<feature type="compositionally biased region" description="Low complexity" evidence="10">
    <location>
        <begin position="777"/>
        <end position="789"/>
    </location>
</feature>
<evidence type="ECO:0000313" key="14">
    <source>
        <dbReference type="WBParaSite" id="TREG1_124790.1"/>
    </source>
</evidence>
<feature type="region of interest" description="Disordered" evidence="10">
    <location>
        <begin position="998"/>
        <end position="1023"/>
    </location>
</feature>
<feature type="active site" description="Proton donor/acceptor" evidence="8">
    <location>
        <position position="1084"/>
    </location>
</feature>
<keyword evidence="7" id="KW-0007">Acetylation</keyword>
<feature type="compositionally biased region" description="Polar residues" evidence="10">
    <location>
        <begin position="649"/>
        <end position="661"/>
    </location>
</feature>
<feature type="region of interest" description="Disordered" evidence="10">
    <location>
        <begin position="391"/>
        <end position="411"/>
    </location>
</feature>
<dbReference type="InterPro" id="IPR040706">
    <property type="entry name" value="Zf-MYST"/>
</dbReference>
<dbReference type="CDD" id="cd15526">
    <property type="entry name" value="PHD1_MOZ_d4"/>
    <property type="match status" value="1"/>
</dbReference>
<dbReference type="GO" id="GO:0070776">
    <property type="term" value="C:MOZ/MORF histone acetyltransferase complex"/>
    <property type="evidence" value="ECO:0007669"/>
    <property type="project" value="TreeGrafter"/>
</dbReference>
<keyword evidence="13" id="KW-1185">Reference proteome</keyword>